<reference evidence="2 3" key="1">
    <citation type="submission" date="2017-05" db="EMBL/GenBank/DDBJ databases">
        <title>Isolation of Rhodococcus sp. S2-17 biodegrading of BP-3.</title>
        <authorList>
            <person name="Lee Y."/>
            <person name="Kim K.H."/>
            <person name="Chun B.H."/>
            <person name="Jung H.S."/>
            <person name="Jeon C.O."/>
        </authorList>
    </citation>
    <scope>NUCLEOTIDE SEQUENCE [LARGE SCALE GENOMIC DNA]</scope>
    <source>
        <strain evidence="2 3">S2-17</strain>
    </source>
</reference>
<organism evidence="2 3">
    <name type="scientific">Rhodococcus oxybenzonivorans</name>
    <dbReference type="NCBI Taxonomy" id="1990687"/>
    <lineage>
        <taxon>Bacteria</taxon>
        <taxon>Bacillati</taxon>
        <taxon>Actinomycetota</taxon>
        <taxon>Actinomycetes</taxon>
        <taxon>Mycobacteriales</taxon>
        <taxon>Nocardiaceae</taxon>
        <taxon>Rhodococcus</taxon>
    </lineage>
</organism>
<dbReference type="Proteomes" id="UP000245711">
    <property type="component" value="Chromosome"/>
</dbReference>
<keyword evidence="1" id="KW-0472">Membrane</keyword>
<feature type="transmembrane region" description="Helical" evidence="1">
    <location>
        <begin position="20"/>
        <end position="40"/>
    </location>
</feature>
<evidence type="ECO:0000256" key="1">
    <source>
        <dbReference type="SAM" id="Phobius"/>
    </source>
</evidence>
<keyword evidence="3" id="KW-1185">Reference proteome</keyword>
<dbReference type="KEGG" id="roz:CBI38_16170"/>
<keyword evidence="1" id="KW-0812">Transmembrane</keyword>
<accession>A0A2S2BW91</accession>
<name>A0A2S2BW91_9NOCA</name>
<keyword evidence="1" id="KW-1133">Transmembrane helix</keyword>
<dbReference type="OrthoDB" id="4464491at2"/>
<evidence type="ECO:0000313" key="2">
    <source>
        <dbReference type="EMBL" id="AWK72863.1"/>
    </source>
</evidence>
<sequence length="201" mass="20937">MKTPPLLRSPLLRSPVLRVSVWLSMGVAVVFGATACIGAVDRAEFDADMRSRGGGMTSDLVGDGLAALAVRYGVAEVQVTNLDIAPVEQLAVTVRDPANPDQLDQYTFDGENVSEPSPVVVSALEDLDARAFTLDDVPALGRVEHLVDEALSRSGLEGGQVVGISVTRAGGISPTAMVESSRSRSVVVFDADGAVVGVHPL</sequence>
<gene>
    <name evidence="2" type="ORF">CBI38_16170</name>
</gene>
<dbReference type="AlphaFoldDB" id="A0A2S2BW91"/>
<dbReference type="EMBL" id="CP021354">
    <property type="protein sequence ID" value="AWK72863.1"/>
    <property type="molecule type" value="Genomic_DNA"/>
</dbReference>
<protein>
    <submittedName>
        <fullName evidence="2">Uncharacterized protein</fullName>
    </submittedName>
</protein>
<evidence type="ECO:0000313" key="3">
    <source>
        <dbReference type="Proteomes" id="UP000245711"/>
    </source>
</evidence>
<proteinExistence type="predicted"/>